<dbReference type="Proteomes" id="UP001164539">
    <property type="component" value="Chromosome 7"/>
</dbReference>
<name>A0ACC1XSD5_MELAZ</name>
<evidence type="ECO:0000313" key="1">
    <source>
        <dbReference type="EMBL" id="KAJ4714091.1"/>
    </source>
</evidence>
<sequence>MAKSSKQYKVRCSSLPARSHPVAIKIEAELNKLKSWEISSSSSSAKAEKLLSAVSGLEELYKCIGDLFNLPLTQEALSQYRHENWVNELLDIMLKYLDICSNTRDVVLMIKESVRELQSALRRSKIGELSIESNVDAYICSRKKMKKEISKCLASLKQMDQEVIESSPISELNDNLLLVIRLLKKTSLISNIIFSSLLSFLSAGMKKPRATRWSAVWKLVKKKVATFEDQGEANELENADNVISNLLNKEDEAAEMKIESAREKLEALDLSIEGFENGLDCLFRRLIHARVSLMNILSQ</sequence>
<accession>A0ACC1XSD5</accession>
<reference evidence="1 2" key="1">
    <citation type="journal article" date="2023" name="Science">
        <title>Complex scaffold remodeling in plant triterpene biosynthesis.</title>
        <authorList>
            <person name="De La Pena R."/>
            <person name="Hodgson H."/>
            <person name="Liu J.C."/>
            <person name="Stephenson M.J."/>
            <person name="Martin A.C."/>
            <person name="Owen C."/>
            <person name="Harkess A."/>
            <person name="Leebens-Mack J."/>
            <person name="Jimenez L.E."/>
            <person name="Osbourn A."/>
            <person name="Sattely E.S."/>
        </authorList>
    </citation>
    <scope>NUCLEOTIDE SEQUENCE [LARGE SCALE GENOMIC DNA]</scope>
    <source>
        <strain evidence="2">cv. JPN11</strain>
        <tissue evidence="1">Leaf</tissue>
    </source>
</reference>
<organism evidence="1 2">
    <name type="scientific">Melia azedarach</name>
    <name type="common">Chinaberry tree</name>
    <dbReference type="NCBI Taxonomy" id="155640"/>
    <lineage>
        <taxon>Eukaryota</taxon>
        <taxon>Viridiplantae</taxon>
        <taxon>Streptophyta</taxon>
        <taxon>Embryophyta</taxon>
        <taxon>Tracheophyta</taxon>
        <taxon>Spermatophyta</taxon>
        <taxon>Magnoliopsida</taxon>
        <taxon>eudicotyledons</taxon>
        <taxon>Gunneridae</taxon>
        <taxon>Pentapetalae</taxon>
        <taxon>rosids</taxon>
        <taxon>malvids</taxon>
        <taxon>Sapindales</taxon>
        <taxon>Meliaceae</taxon>
        <taxon>Melia</taxon>
    </lineage>
</organism>
<gene>
    <name evidence="1" type="ORF">OWV82_012624</name>
</gene>
<comment type="caution">
    <text evidence="1">The sequence shown here is derived from an EMBL/GenBank/DDBJ whole genome shotgun (WGS) entry which is preliminary data.</text>
</comment>
<keyword evidence="2" id="KW-1185">Reference proteome</keyword>
<dbReference type="EMBL" id="CM051400">
    <property type="protein sequence ID" value="KAJ4714091.1"/>
    <property type="molecule type" value="Genomic_DNA"/>
</dbReference>
<proteinExistence type="predicted"/>
<evidence type="ECO:0000313" key="2">
    <source>
        <dbReference type="Proteomes" id="UP001164539"/>
    </source>
</evidence>
<protein>
    <submittedName>
        <fullName evidence="1">DUF241 domain protein</fullName>
    </submittedName>
</protein>